<dbReference type="KEGG" id="mdu:MDUV_30930"/>
<dbReference type="GO" id="GO:0016627">
    <property type="term" value="F:oxidoreductase activity, acting on the CH-CH group of donors"/>
    <property type="evidence" value="ECO:0007669"/>
    <property type="project" value="InterPro"/>
</dbReference>
<evidence type="ECO:0000256" key="1">
    <source>
        <dbReference type="SAM" id="MobiDB-lite"/>
    </source>
</evidence>
<evidence type="ECO:0000313" key="2">
    <source>
        <dbReference type="EMBL" id="BBX18233.1"/>
    </source>
</evidence>
<dbReference type="AlphaFoldDB" id="A0A7I7K2F4"/>
<reference evidence="2 3" key="1">
    <citation type="journal article" date="2019" name="Emerg. Microbes Infect.">
        <title>Comprehensive subspecies identification of 175 nontuberculous mycobacteria species based on 7547 genomic profiles.</title>
        <authorList>
            <person name="Matsumoto Y."/>
            <person name="Kinjo T."/>
            <person name="Motooka D."/>
            <person name="Nabeya D."/>
            <person name="Jung N."/>
            <person name="Uechi K."/>
            <person name="Horii T."/>
            <person name="Iida T."/>
            <person name="Fujita J."/>
            <person name="Nakamura S."/>
        </authorList>
    </citation>
    <scope>NUCLEOTIDE SEQUENCE [LARGE SCALE GENOMIC DNA]</scope>
    <source>
        <strain evidence="2 3">JCM 6396</strain>
    </source>
</reference>
<gene>
    <name evidence="2" type="ORF">MDUV_30930</name>
</gene>
<protein>
    <submittedName>
        <fullName evidence="2">Uncharacterized protein</fullName>
    </submittedName>
</protein>
<evidence type="ECO:0000313" key="3">
    <source>
        <dbReference type="Proteomes" id="UP000467006"/>
    </source>
</evidence>
<dbReference type="InterPro" id="IPR036250">
    <property type="entry name" value="AcylCo_DH-like_C"/>
</dbReference>
<feature type="compositionally biased region" description="Basic and acidic residues" evidence="1">
    <location>
        <begin position="1"/>
        <end position="13"/>
    </location>
</feature>
<name>A0A7I7K2F4_9MYCO</name>
<dbReference type="Gene3D" id="1.20.140.10">
    <property type="entry name" value="Butyryl-CoA Dehydrogenase, subunit A, domain 3"/>
    <property type="match status" value="1"/>
</dbReference>
<feature type="region of interest" description="Disordered" evidence="1">
    <location>
        <begin position="1"/>
        <end position="34"/>
    </location>
</feature>
<proteinExistence type="predicted"/>
<sequence>MPESDTRARIGGDRHRRAADSAVGAPHEYGSDRRRDVRDAPLMIVGEGTNEIQRNVIAAQLVARGGI</sequence>
<dbReference type="SUPFAM" id="SSF47203">
    <property type="entry name" value="Acyl-CoA dehydrogenase C-terminal domain-like"/>
    <property type="match status" value="1"/>
</dbReference>
<dbReference type="EMBL" id="AP022563">
    <property type="protein sequence ID" value="BBX18233.1"/>
    <property type="molecule type" value="Genomic_DNA"/>
</dbReference>
<dbReference type="Proteomes" id="UP000467006">
    <property type="component" value="Chromosome"/>
</dbReference>
<organism evidence="2 3">
    <name type="scientific">Mycolicibacterium duvalii</name>
    <dbReference type="NCBI Taxonomy" id="39688"/>
    <lineage>
        <taxon>Bacteria</taxon>
        <taxon>Bacillati</taxon>
        <taxon>Actinomycetota</taxon>
        <taxon>Actinomycetes</taxon>
        <taxon>Mycobacteriales</taxon>
        <taxon>Mycobacteriaceae</taxon>
        <taxon>Mycolicibacterium</taxon>
    </lineage>
</organism>
<keyword evidence="3" id="KW-1185">Reference proteome</keyword>
<accession>A0A7I7K2F4</accession>